<dbReference type="GO" id="GO:0003678">
    <property type="term" value="F:DNA helicase activity"/>
    <property type="evidence" value="ECO:0007669"/>
    <property type="project" value="TreeGrafter"/>
</dbReference>
<dbReference type="Pfam" id="PF00271">
    <property type="entry name" value="Helicase_C"/>
    <property type="match status" value="1"/>
</dbReference>
<dbReference type="RefSeq" id="WP_055680797.1">
    <property type="nucleotide sequence ID" value="NZ_CXPG01000005.1"/>
</dbReference>
<dbReference type="Pfam" id="PF02559">
    <property type="entry name" value="CarD_TRCF_RID"/>
    <property type="match status" value="1"/>
</dbReference>
<dbReference type="InterPro" id="IPR047112">
    <property type="entry name" value="RecG/Mfd"/>
</dbReference>
<dbReference type="Pfam" id="PF00270">
    <property type="entry name" value="DEAD"/>
    <property type="match status" value="1"/>
</dbReference>
<dbReference type="SMART" id="SM01058">
    <property type="entry name" value="CarD_TRCF"/>
    <property type="match status" value="1"/>
</dbReference>
<dbReference type="PROSITE" id="PS51194">
    <property type="entry name" value="HELICASE_CTER"/>
    <property type="match status" value="1"/>
</dbReference>
<dbReference type="SMART" id="SM00487">
    <property type="entry name" value="DEXDc"/>
    <property type="match status" value="1"/>
</dbReference>
<dbReference type="InterPro" id="IPR003711">
    <property type="entry name" value="CarD-like/TRCF_RID"/>
</dbReference>
<evidence type="ECO:0000313" key="10">
    <source>
        <dbReference type="EMBL" id="CTQ31284.1"/>
    </source>
</evidence>
<keyword evidence="1" id="KW-0547">Nucleotide-binding</keyword>
<dbReference type="Gene3D" id="3.40.50.300">
    <property type="entry name" value="P-loop containing nucleotide triphosphate hydrolases"/>
    <property type="match status" value="2"/>
</dbReference>
<dbReference type="GO" id="GO:0016787">
    <property type="term" value="F:hydrolase activity"/>
    <property type="evidence" value="ECO:0007669"/>
    <property type="project" value="UniProtKB-KW"/>
</dbReference>
<feature type="domain" description="Helicase C-terminal" evidence="9">
    <location>
        <begin position="334"/>
        <end position="502"/>
    </location>
</feature>
<dbReference type="SUPFAM" id="SSF141259">
    <property type="entry name" value="CarD-like"/>
    <property type="match status" value="1"/>
</dbReference>
<keyword evidence="5" id="KW-0067">ATP-binding</keyword>
<keyword evidence="4" id="KW-0347">Helicase</keyword>
<organism evidence="10 11">
    <name type="scientific">Jannaschia rubra</name>
    <dbReference type="NCBI Taxonomy" id="282197"/>
    <lineage>
        <taxon>Bacteria</taxon>
        <taxon>Pseudomonadati</taxon>
        <taxon>Pseudomonadota</taxon>
        <taxon>Alphaproteobacteria</taxon>
        <taxon>Rhodobacterales</taxon>
        <taxon>Roseobacteraceae</taxon>
        <taxon>Jannaschia</taxon>
    </lineage>
</organism>
<dbReference type="InterPro" id="IPR001650">
    <property type="entry name" value="Helicase_C-like"/>
</dbReference>
<dbReference type="EMBL" id="CXPG01000005">
    <property type="protein sequence ID" value="CTQ31284.1"/>
    <property type="molecule type" value="Genomic_DNA"/>
</dbReference>
<dbReference type="PANTHER" id="PTHR47964:SF1">
    <property type="entry name" value="ATP-DEPENDENT DNA HELICASE HOMOLOG RECG, CHLOROPLASTIC"/>
    <property type="match status" value="1"/>
</dbReference>
<evidence type="ECO:0000256" key="4">
    <source>
        <dbReference type="ARBA" id="ARBA00022806"/>
    </source>
</evidence>
<dbReference type="AlphaFoldDB" id="A0A0M6XMN1"/>
<keyword evidence="7" id="KW-0234">DNA repair</keyword>
<accession>A0A0M6XMN1</accession>
<sequence length="537" mass="58339">MAKGGLSDRDRRLLFGDGDLRPGEAVVHFEHGLASYGGEETIEIEGEDQTLHVFIYRHGGKLMLPAEPGRDFWPFGAPASDVTLDRLKAGDWERRRDEMIAELRDGVAKLVEEDRARRENPARALCPPQGEMEDFAKGFAHEPTSDQARAIDAVLDDLARDVPMDRMLIGDVGFGKTEVALRAAAAAAFSGHQVLFAAPTTVLVRQHARTLRERFGQDMVVELSRLTPDGERSEILARIASGEAKVIVGTQALLSDDVTFAALSLAIIDEEQRFGQEQKRDLRGLVPGLHVLGMTATPIPRSLAAAEIGLMDVSVVASAPATRLPVEVRISGFDLSAIETAIGEEIARGGQVFVVCPRIEGARRIEAVLEQRGADFSHVLAHGQMDDDVLDTGISRFMEGDVDVLLSTTIIESGLDNPRANTMIVLDAELFGLAQLHQLRGRIGRGNVAAKMLLMTDIEGENAAAAETGEAEADAARRLQVFAEMSDIGAGFRIAREDRDMRGFGTIDGDEQSGHASRLGIGLYRHILREYDAGKRI</sequence>
<dbReference type="GO" id="GO:0006281">
    <property type="term" value="P:DNA repair"/>
    <property type="evidence" value="ECO:0007669"/>
    <property type="project" value="UniProtKB-KW"/>
</dbReference>
<dbReference type="GO" id="GO:0005524">
    <property type="term" value="F:ATP binding"/>
    <property type="evidence" value="ECO:0007669"/>
    <property type="project" value="UniProtKB-KW"/>
</dbReference>
<keyword evidence="2" id="KW-0227">DNA damage</keyword>
<dbReference type="Proteomes" id="UP000048908">
    <property type="component" value="Unassembled WGS sequence"/>
</dbReference>
<evidence type="ECO:0000259" key="8">
    <source>
        <dbReference type="PROSITE" id="PS51192"/>
    </source>
</evidence>
<evidence type="ECO:0000256" key="5">
    <source>
        <dbReference type="ARBA" id="ARBA00022840"/>
    </source>
</evidence>
<dbReference type="EC" id="3.6.4.-" evidence="10"/>
<dbReference type="InterPro" id="IPR036101">
    <property type="entry name" value="CarD-like/TRCF_RID_sf"/>
</dbReference>
<dbReference type="PROSITE" id="PS51192">
    <property type="entry name" value="HELICASE_ATP_BIND_1"/>
    <property type="match status" value="1"/>
</dbReference>
<dbReference type="SUPFAM" id="SSF52540">
    <property type="entry name" value="P-loop containing nucleoside triphosphate hydrolases"/>
    <property type="match status" value="1"/>
</dbReference>
<evidence type="ECO:0000256" key="2">
    <source>
        <dbReference type="ARBA" id="ARBA00022763"/>
    </source>
</evidence>
<dbReference type="InterPro" id="IPR011545">
    <property type="entry name" value="DEAD/DEAH_box_helicase_dom"/>
</dbReference>
<dbReference type="InterPro" id="IPR027417">
    <property type="entry name" value="P-loop_NTPase"/>
</dbReference>
<dbReference type="GO" id="GO:0003677">
    <property type="term" value="F:DNA binding"/>
    <property type="evidence" value="ECO:0007669"/>
    <property type="project" value="UniProtKB-KW"/>
</dbReference>
<keyword evidence="11" id="KW-1185">Reference proteome</keyword>
<keyword evidence="6" id="KW-0238">DNA-binding</keyword>
<dbReference type="PANTHER" id="PTHR47964">
    <property type="entry name" value="ATP-DEPENDENT DNA HELICASE HOMOLOG RECG, CHLOROPLASTIC"/>
    <property type="match status" value="1"/>
</dbReference>
<dbReference type="InterPro" id="IPR014001">
    <property type="entry name" value="Helicase_ATP-bd"/>
</dbReference>
<evidence type="ECO:0000256" key="6">
    <source>
        <dbReference type="ARBA" id="ARBA00023125"/>
    </source>
</evidence>
<dbReference type="OrthoDB" id="9804325at2"/>
<dbReference type="STRING" id="282197.SAMN04488517_101779"/>
<protein>
    <submittedName>
        <fullName evidence="10">Transcription-repair-coupling factor</fullName>
        <ecNumber evidence="10">3.6.4.-</ecNumber>
    </submittedName>
</protein>
<dbReference type="Gene3D" id="2.40.10.170">
    <property type="match status" value="1"/>
</dbReference>
<evidence type="ECO:0000256" key="3">
    <source>
        <dbReference type="ARBA" id="ARBA00022801"/>
    </source>
</evidence>
<evidence type="ECO:0000259" key="9">
    <source>
        <dbReference type="PROSITE" id="PS51194"/>
    </source>
</evidence>
<gene>
    <name evidence="10" type="primary">mfd_1</name>
    <name evidence="10" type="ORF">JAN5088_00038</name>
</gene>
<keyword evidence="3 10" id="KW-0378">Hydrolase</keyword>
<reference evidence="10 11" key="1">
    <citation type="submission" date="2015-07" db="EMBL/GenBank/DDBJ databases">
        <authorList>
            <person name="Noorani M."/>
        </authorList>
    </citation>
    <scope>NUCLEOTIDE SEQUENCE [LARGE SCALE GENOMIC DNA]</scope>
    <source>
        <strain evidence="10 11">CECT 5088</strain>
    </source>
</reference>
<evidence type="ECO:0000256" key="1">
    <source>
        <dbReference type="ARBA" id="ARBA00022741"/>
    </source>
</evidence>
<name>A0A0M6XMN1_9RHOB</name>
<dbReference type="SMART" id="SM00490">
    <property type="entry name" value="HELICc"/>
    <property type="match status" value="1"/>
</dbReference>
<evidence type="ECO:0000313" key="11">
    <source>
        <dbReference type="Proteomes" id="UP000048908"/>
    </source>
</evidence>
<feature type="domain" description="Helicase ATP-binding" evidence="8">
    <location>
        <begin position="157"/>
        <end position="316"/>
    </location>
</feature>
<proteinExistence type="predicted"/>
<evidence type="ECO:0000256" key="7">
    <source>
        <dbReference type="ARBA" id="ARBA00023204"/>
    </source>
</evidence>